<dbReference type="InterPro" id="IPR023561">
    <property type="entry name" value="Carbonic_anhydrase_a-class"/>
</dbReference>
<evidence type="ECO:0000313" key="9">
    <source>
        <dbReference type="EMBL" id="CAH0479840.1"/>
    </source>
</evidence>
<feature type="domain" description="Alpha-carbonic anhydrase" evidence="8">
    <location>
        <begin position="26"/>
        <end position="267"/>
    </location>
</feature>
<feature type="signal peptide" evidence="7">
    <location>
        <begin position="1"/>
        <end position="20"/>
    </location>
</feature>
<keyword evidence="5" id="KW-0456">Lyase</keyword>
<sequence length="267" mass="29514">MKLVASITAVIATFALTASGNVTKGRPWGYRQNSNMVHPSQWADNWESCGNARQSPINIVSTAKSVKVKSLPLRFSGRCHEYNLSAPQEPLEADVVRGNCTVSVKGAAYKMAQFHLHAPSEHTLNGEHLDGEVHFVHFNEDRSAILVVGVFLKISAKSDEWLGPVLDALEQVNSTERSSAMMVNLRSYSFLVKKTCRTGGVYNYPGSLTTPPCAATVDWWVVRQPLQISAVDFGRLHQDLVEYDITDNGNNARPTQPLNGRVVIHYH</sequence>
<keyword evidence="4" id="KW-0862">Zinc</keyword>
<dbReference type="PANTHER" id="PTHR18952:SF265">
    <property type="entry name" value="CARBONIC ANHYDRASE"/>
    <property type="match status" value="1"/>
</dbReference>
<gene>
    <name evidence="10" type="ORF">PBS001_LOCUS3613</name>
    <name evidence="9" type="ORF">PBS003_LOCUS6471</name>
</gene>
<evidence type="ECO:0000313" key="10">
    <source>
        <dbReference type="EMBL" id="CAH0516979.1"/>
    </source>
</evidence>
<dbReference type="GO" id="GO:0008270">
    <property type="term" value="F:zinc ion binding"/>
    <property type="evidence" value="ECO:0007669"/>
    <property type="project" value="InterPro"/>
</dbReference>
<feature type="chain" id="PRO_5044009561" description="carbonic anhydrase" evidence="7">
    <location>
        <begin position="21"/>
        <end position="267"/>
    </location>
</feature>
<comment type="caution">
    <text evidence="9">The sequence shown here is derived from an EMBL/GenBank/DDBJ whole genome shotgun (WGS) entry which is preliminary data.</text>
</comment>
<dbReference type="PROSITE" id="PS51144">
    <property type="entry name" value="ALPHA_CA_2"/>
    <property type="match status" value="1"/>
</dbReference>
<evidence type="ECO:0000313" key="11">
    <source>
        <dbReference type="Proteomes" id="UP001158986"/>
    </source>
</evidence>
<dbReference type="InterPro" id="IPR036398">
    <property type="entry name" value="CA_dom_sf"/>
</dbReference>
<evidence type="ECO:0000313" key="12">
    <source>
        <dbReference type="Proteomes" id="UP001160483"/>
    </source>
</evidence>
<keyword evidence="11" id="KW-1185">Reference proteome</keyword>
<dbReference type="Gene3D" id="3.10.200.10">
    <property type="entry name" value="Alpha carbonic anhydrase"/>
    <property type="match status" value="1"/>
</dbReference>
<evidence type="ECO:0000259" key="8">
    <source>
        <dbReference type="PROSITE" id="PS51144"/>
    </source>
</evidence>
<dbReference type="AlphaFoldDB" id="A0AAU9L2V4"/>
<evidence type="ECO:0000256" key="7">
    <source>
        <dbReference type="SAM" id="SignalP"/>
    </source>
</evidence>
<dbReference type="Pfam" id="PF00194">
    <property type="entry name" value="Carb_anhydrase"/>
    <property type="match status" value="1"/>
</dbReference>
<accession>A0AAU9L2V4</accession>
<dbReference type="InterPro" id="IPR001148">
    <property type="entry name" value="CA_dom"/>
</dbReference>
<evidence type="ECO:0000256" key="4">
    <source>
        <dbReference type="ARBA" id="ARBA00022833"/>
    </source>
</evidence>
<dbReference type="EMBL" id="CAKLCB010000218">
    <property type="protein sequence ID" value="CAH0516979.1"/>
    <property type="molecule type" value="Genomic_DNA"/>
</dbReference>
<comment type="catalytic activity">
    <reaction evidence="6">
        <text>hydrogencarbonate + H(+) = CO2 + H2O</text>
        <dbReference type="Rhea" id="RHEA:10748"/>
        <dbReference type="ChEBI" id="CHEBI:15377"/>
        <dbReference type="ChEBI" id="CHEBI:15378"/>
        <dbReference type="ChEBI" id="CHEBI:16526"/>
        <dbReference type="ChEBI" id="CHEBI:17544"/>
        <dbReference type="EC" id="4.2.1.1"/>
    </reaction>
</comment>
<dbReference type="Proteomes" id="UP001158986">
    <property type="component" value="Unassembled WGS sequence"/>
</dbReference>
<evidence type="ECO:0000256" key="3">
    <source>
        <dbReference type="ARBA" id="ARBA00022723"/>
    </source>
</evidence>
<evidence type="ECO:0000256" key="2">
    <source>
        <dbReference type="ARBA" id="ARBA00012925"/>
    </source>
</evidence>
<proteinExistence type="inferred from homology"/>
<dbReference type="EMBL" id="CAKKTJ010000321">
    <property type="protein sequence ID" value="CAH0479840.1"/>
    <property type="molecule type" value="Genomic_DNA"/>
</dbReference>
<dbReference type="PANTHER" id="PTHR18952">
    <property type="entry name" value="CARBONIC ANHYDRASE"/>
    <property type="match status" value="1"/>
</dbReference>
<dbReference type="SUPFAM" id="SSF51069">
    <property type="entry name" value="Carbonic anhydrase"/>
    <property type="match status" value="1"/>
</dbReference>
<dbReference type="EC" id="4.2.1.1" evidence="2"/>
<evidence type="ECO:0000256" key="5">
    <source>
        <dbReference type="ARBA" id="ARBA00023239"/>
    </source>
</evidence>
<comment type="similarity">
    <text evidence="1">Belongs to the alpha-carbonic anhydrase family.</text>
</comment>
<organism evidence="9 12">
    <name type="scientific">Peronospora belbahrii</name>
    <dbReference type="NCBI Taxonomy" id="622444"/>
    <lineage>
        <taxon>Eukaryota</taxon>
        <taxon>Sar</taxon>
        <taxon>Stramenopiles</taxon>
        <taxon>Oomycota</taxon>
        <taxon>Peronosporomycetes</taxon>
        <taxon>Peronosporales</taxon>
        <taxon>Peronosporaceae</taxon>
        <taxon>Peronospora</taxon>
    </lineage>
</organism>
<dbReference type="InterPro" id="IPR041891">
    <property type="entry name" value="Alpha_CA_prokaryot-like"/>
</dbReference>
<dbReference type="SMART" id="SM01057">
    <property type="entry name" value="Carb_anhydrase"/>
    <property type="match status" value="1"/>
</dbReference>
<dbReference type="Proteomes" id="UP001160483">
    <property type="component" value="Unassembled WGS sequence"/>
</dbReference>
<protein>
    <recommendedName>
        <fullName evidence="2">carbonic anhydrase</fullName>
        <ecNumber evidence="2">4.2.1.1</ecNumber>
    </recommendedName>
</protein>
<evidence type="ECO:0000256" key="6">
    <source>
        <dbReference type="ARBA" id="ARBA00048348"/>
    </source>
</evidence>
<keyword evidence="3" id="KW-0479">Metal-binding</keyword>
<dbReference type="GO" id="GO:0004089">
    <property type="term" value="F:carbonate dehydratase activity"/>
    <property type="evidence" value="ECO:0007669"/>
    <property type="project" value="UniProtKB-EC"/>
</dbReference>
<evidence type="ECO:0000256" key="1">
    <source>
        <dbReference type="ARBA" id="ARBA00010718"/>
    </source>
</evidence>
<keyword evidence="7" id="KW-0732">Signal</keyword>
<reference evidence="9 11" key="1">
    <citation type="submission" date="2021-11" db="EMBL/GenBank/DDBJ databases">
        <authorList>
            <person name="Islam A."/>
            <person name="Islam S."/>
            <person name="Flora M.S."/>
            <person name="Rahman M."/>
            <person name="Ziaur R.M."/>
            <person name="Epstein J.H."/>
            <person name="Hassan M."/>
            <person name="Klassen M."/>
            <person name="Woodard K."/>
            <person name="Webb A."/>
            <person name="Webby R.J."/>
            <person name="El Zowalaty M.E."/>
        </authorList>
    </citation>
    <scope>NUCLEOTIDE SEQUENCE</scope>
    <source>
        <strain evidence="10">Pbs1</strain>
        <strain evidence="9">Pbs3</strain>
    </source>
</reference>
<name>A0AAU9L2V4_9STRA</name>
<dbReference type="CDD" id="cd03124">
    <property type="entry name" value="alpha_CA_prokaryotic_like"/>
    <property type="match status" value="1"/>
</dbReference>